<evidence type="ECO:0000256" key="1">
    <source>
        <dbReference type="SAM" id="MobiDB-lite"/>
    </source>
</evidence>
<comment type="caution">
    <text evidence="2">The sequence shown here is derived from an EMBL/GenBank/DDBJ whole genome shotgun (WGS) entry which is preliminary data.</text>
</comment>
<gene>
    <name evidence="2" type="ORF">FA13DRAFT_1807608</name>
</gene>
<accession>A0A4Y7R753</accession>
<sequence length="110" mass="12569">MSQPSALPLLHGARTSSPGKFNIEHQTSSTIKGEEEEEYHDPKITNAKRNVDMVHFGDWKIKTWFVVFQRLNSGQAVLTPTRPPNIPLRYYSPYPLTDEIPETVFDPQMA</sequence>
<dbReference type="Proteomes" id="UP000298030">
    <property type="component" value="Unassembled WGS sequence"/>
</dbReference>
<dbReference type="AlphaFoldDB" id="A0A4Y7R753"/>
<proteinExistence type="predicted"/>
<keyword evidence="3" id="KW-1185">Reference proteome</keyword>
<dbReference type="EMBL" id="QPFP01000637">
    <property type="protein sequence ID" value="TEB04471.1"/>
    <property type="molecule type" value="Genomic_DNA"/>
</dbReference>
<feature type="compositionally biased region" description="Polar residues" evidence="1">
    <location>
        <begin position="14"/>
        <end position="31"/>
    </location>
</feature>
<reference evidence="2 3" key="1">
    <citation type="journal article" date="2019" name="Nat. Ecol. Evol.">
        <title>Megaphylogeny resolves global patterns of mushroom evolution.</title>
        <authorList>
            <person name="Varga T."/>
            <person name="Krizsan K."/>
            <person name="Foldi C."/>
            <person name="Dima B."/>
            <person name="Sanchez-Garcia M."/>
            <person name="Sanchez-Ramirez S."/>
            <person name="Szollosi G.J."/>
            <person name="Szarkandi J.G."/>
            <person name="Papp V."/>
            <person name="Albert L."/>
            <person name="Andreopoulos W."/>
            <person name="Angelini C."/>
            <person name="Antonin V."/>
            <person name="Barry K.W."/>
            <person name="Bougher N.L."/>
            <person name="Buchanan P."/>
            <person name="Buyck B."/>
            <person name="Bense V."/>
            <person name="Catcheside P."/>
            <person name="Chovatia M."/>
            <person name="Cooper J."/>
            <person name="Damon W."/>
            <person name="Desjardin D."/>
            <person name="Finy P."/>
            <person name="Geml J."/>
            <person name="Haridas S."/>
            <person name="Hughes K."/>
            <person name="Justo A."/>
            <person name="Karasinski D."/>
            <person name="Kautmanova I."/>
            <person name="Kiss B."/>
            <person name="Kocsube S."/>
            <person name="Kotiranta H."/>
            <person name="LaButti K.M."/>
            <person name="Lechner B.E."/>
            <person name="Liimatainen K."/>
            <person name="Lipzen A."/>
            <person name="Lukacs Z."/>
            <person name="Mihaltcheva S."/>
            <person name="Morgado L.N."/>
            <person name="Niskanen T."/>
            <person name="Noordeloos M.E."/>
            <person name="Ohm R.A."/>
            <person name="Ortiz-Santana B."/>
            <person name="Ovrebo C."/>
            <person name="Racz N."/>
            <person name="Riley R."/>
            <person name="Savchenko A."/>
            <person name="Shiryaev A."/>
            <person name="Soop K."/>
            <person name="Spirin V."/>
            <person name="Szebenyi C."/>
            <person name="Tomsovsky M."/>
            <person name="Tulloss R.E."/>
            <person name="Uehling J."/>
            <person name="Grigoriev I.V."/>
            <person name="Vagvolgyi C."/>
            <person name="Papp T."/>
            <person name="Martin F.M."/>
            <person name="Miettinen O."/>
            <person name="Hibbett D.S."/>
            <person name="Nagy L.G."/>
        </authorList>
    </citation>
    <scope>NUCLEOTIDE SEQUENCE [LARGE SCALE GENOMIC DNA]</scope>
    <source>
        <strain evidence="2 3">FP101781</strain>
    </source>
</reference>
<protein>
    <submittedName>
        <fullName evidence="2">Uncharacterized protein</fullName>
    </submittedName>
</protein>
<feature type="region of interest" description="Disordered" evidence="1">
    <location>
        <begin position="1"/>
        <end position="40"/>
    </location>
</feature>
<evidence type="ECO:0000313" key="3">
    <source>
        <dbReference type="Proteomes" id="UP000298030"/>
    </source>
</evidence>
<evidence type="ECO:0000313" key="2">
    <source>
        <dbReference type="EMBL" id="TEB04471.1"/>
    </source>
</evidence>
<organism evidence="2 3">
    <name type="scientific">Coprinellus micaceus</name>
    <name type="common">Glistening ink-cap mushroom</name>
    <name type="synonym">Coprinus micaceus</name>
    <dbReference type="NCBI Taxonomy" id="71717"/>
    <lineage>
        <taxon>Eukaryota</taxon>
        <taxon>Fungi</taxon>
        <taxon>Dikarya</taxon>
        <taxon>Basidiomycota</taxon>
        <taxon>Agaricomycotina</taxon>
        <taxon>Agaricomycetes</taxon>
        <taxon>Agaricomycetidae</taxon>
        <taxon>Agaricales</taxon>
        <taxon>Agaricineae</taxon>
        <taxon>Psathyrellaceae</taxon>
        <taxon>Coprinellus</taxon>
    </lineage>
</organism>
<name>A0A4Y7R753_COPMI</name>